<keyword evidence="2" id="KW-0472">Membrane</keyword>
<feature type="compositionally biased region" description="Polar residues" evidence="1">
    <location>
        <begin position="22"/>
        <end position="37"/>
    </location>
</feature>
<dbReference type="AlphaFoldDB" id="A0A941W2Z5"/>
<name>A0A941W2Z5_9BACT</name>
<feature type="transmembrane region" description="Helical" evidence="2">
    <location>
        <begin position="113"/>
        <end position="132"/>
    </location>
</feature>
<keyword evidence="2" id="KW-1133">Transmembrane helix</keyword>
<dbReference type="Proteomes" id="UP000722750">
    <property type="component" value="Unassembled WGS sequence"/>
</dbReference>
<reference evidence="3" key="1">
    <citation type="journal article" date="2021" name="ISME J.">
        <title>Fine-scale metabolic discontinuity in a stratified prokaryote microbiome of a Red Sea deep halocline.</title>
        <authorList>
            <person name="Michoud G."/>
            <person name="Ngugi D.K."/>
            <person name="Barozzi A."/>
            <person name="Merlino G."/>
            <person name="Calleja M.L."/>
            <person name="Delgado-Huertas A."/>
            <person name="Moran X.A.G."/>
            <person name="Daffonchio D."/>
        </authorList>
    </citation>
    <scope>NUCLEOTIDE SEQUENCE</scope>
    <source>
        <strain evidence="3">SuakinDeep_MAG55_1</strain>
    </source>
</reference>
<organism evidence="3 4">
    <name type="scientific">Candidatus Scalindua arabica</name>
    <dbReference type="NCBI Taxonomy" id="1127984"/>
    <lineage>
        <taxon>Bacteria</taxon>
        <taxon>Pseudomonadati</taxon>
        <taxon>Planctomycetota</taxon>
        <taxon>Candidatus Brocadiia</taxon>
        <taxon>Candidatus Brocadiales</taxon>
        <taxon>Candidatus Scalinduaceae</taxon>
        <taxon>Candidatus Scalindua</taxon>
    </lineage>
</organism>
<evidence type="ECO:0000313" key="3">
    <source>
        <dbReference type="EMBL" id="MBS1256990.1"/>
    </source>
</evidence>
<evidence type="ECO:0000313" key="4">
    <source>
        <dbReference type="Proteomes" id="UP000722750"/>
    </source>
</evidence>
<evidence type="ECO:0000256" key="1">
    <source>
        <dbReference type="SAM" id="MobiDB-lite"/>
    </source>
</evidence>
<gene>
    <name evidence="3" type="ORF">MAG551_00025</name>
</gene>
<comment type="caution">
    <text evidence="3">The sequence shown here is derived from an EMBL/GenBank/DDBJ whole genome shotgun (WGS) entry which is preliminary data.</text>
</comment>
<dbReference type="EMBL" id="JAANXD010000001">
    <property type="protein sequence ID" value="MBS1256990.1"/>
    <property type="molecule type" value="Genomic_DNA"/>
</dbReference>
<keyword evidence="2" id="KW-0812">Transmembrane</keyword>
<sequence>MQKKNALGMDPLSWLKGKNKQEGQTNNPSEPNDINESNIEDEIKEEIVYESNNVIETHQDDDDLDLKNEILEDETYEPSDVTEAYRKSILGEKAYGYHVKKPRETTQKDSNPATAFVIVYTVLILILGFIVYRDLTNQIDTLHTKLASIEKQVDSGFINYEETNDVW</sequence>
<proteinExistence type="predicted"/>
<evidence type="ECO:0000256" key="2">
    <source>
        <dbReference type="SAM" id="Phobius"/>
    </source>
</evidence>
<feature type="region of interest" description="Disordered" evidence="1">
    <location>
        <begin position="1"/>
        <end position="42"/>
    </location>
</feature>
<accession>A0A941W2Z5</accession>
<protein>
    <submittedName>
        <fullName evidence="3">Uncharacterized protein</fullName>
    </submittedName>
</protein>